<accession>A0AA97AIP6</accession>
<name>A0AA97AIP6_9CYAN</name>
<evidence type="ECO:0000313" key="2">
    <source>
        <dbReference type="EMBL" id="WNZ27877.1"/>
    </source>
</evidence>
<reference evidence="1" key="1">
    <citation type="submission" date="2020-05" db="EMBL/GenBank/DDBJ databases">
        <authorList>
            <person name="Zhu T."/>
            <person name="Keshari N."/>
            <person name="Lu X."/>
        </authorList>
    </citation>
    <scope>NUCLEOTIDE SEQUENCE</scope>
    <source>
        <strain evidence="1">NK1-12</strain>
    </source>
</reference>
<protein>
    <submittedName>
        <fullName evidence="1">Uncharacterized protein</fullName>
    </submittedName>
</protein>
<sequence length="185" mass="20595">MPSIESEQRGLAYLYQMRALAPEPELIDLVYQLELRRSICVWMGQHIETVNAQVADLGRACQACFHPWQQRSIALFAVPLSHRLGLDGVCNLQTHPVTILVDVGRVMPADWLALVAHEYAHAHLGVPGHPREFVEVLAHLARGLNLRLPPLSAPPACWPAAPAYARTPDPHAFWQGRAHSPPRSH</sequence>
<dbReference type="EMBL" id="CP053587">
    <property type="protein sequence ID" value="WNZ27877.1"/>
    <property type="molecule type" value="Genomic_DNA"/>
</dbReference>
<evidence type="ECO:0000313" key="1">
    <source>
        <dbReference type="EMBL" id="WNZ26910.1"/>
    </source>
</evidence>
<dbReference type="EMBL" id="CP053587">
    <property type="protein sequence ID" value="WNZ26910.1"/>
    <property type="molecule type" value="Genomic_DNA"/>
</dbReference>
<proteinExistence type="predicted"/>
<dbReference type="AlphaFoldDB" id="A0AA97AIP6"/>
<gene>
    <name evidence="1" type="ORF">HJG54_28705</name>
    <name evidence="2" type="ORF">HJG54_34195</name>
</gene>
<organism evidence="1">
    <name type="scientific">Leptolyngbya sp. NK1-12</name>
    <dbReference type="NCBI Taxonomy" id="2547451"/>
    <lineage>
        <taxon>Bacteria</taxon>
        <taxon>Bacillati</taxon>
        <taxon>Cyanobacteriota</taxon>
        <taxon>Cyanophyceae</taxon>
        <taxon>Leptolyngbyales</taxon>
        <taxon>Leptolyngbyaceae</taxon>
        <taxon>Leptolyngbya group</taxon>
        <taxon>Leptolyngbya</taxon>
    </lineage>
</organism>